<dbReference type="InterPro" id="IPR029068">
    <property type="entry name" value="Glyas_Bleomycin-R_OHBP_Dase"/>
</dbReference>
<dbReference type="RefSeq" id="WP_263252299.1">
    <property type="nucleotide sequence ID" value="NZ_BAABLT010000054.1"/>
</dbReference>
<reference evidence="3" key="1">
    <citation type="journal article" date="2019" name="Int. J. Syst. Evol. Microbiol.">
        <title>The Global Catalogue of Microorganisms (GCM) 10K type strain sequencing project: providing services to taxonomists for standard genome sequencing and annotation.</title>
        <authorList>
            <consortium name="The Broad Institute Genomics Platform"/>
            <consortium name="The Broad Institute Genome Sequencing Center for Infectious Disease"/>
            <person name="Wu L."/>
            <person name="Ma J."/>
        </authorList>
    </citation>
    <scope>NUCLEOTIDE SEQUENCE [LARGE SCALE GENOMIC DNA]</scope>
    <source>
        <strain evidence="3">CCUG 56401</strain>
    </source>
</reference>
<organism evidence="2 3">
    <name type="scientific">Saccharopolyspora rosea</name>
    <dbReference type="NCBI Taxonomy" id="524884"/>
    <lineage>
        <taxon>Bacteria</taxon>
        <taxon>Bacillati</taxon>
        <taxon>Actinomycetota</taxon>
        <taxon>Actinomycetes</taxon>
        <taxon>Pseudonocardiales</taxon>
        <taxon>Pseudonocardiaceae</taxon>
        <taxon>Saccharopolyspora</taxon>
    </lineage>
</organism>
<comment type="caution">
    <text evidence="2">The sequence shown here is derived from an EMBL/GenBank/DDBJ whole genome shotgun (WGS) entry which is preliminary data.</text>
</comment>
<protein>
    <submittedName>
        <fullName evidence="2">Glyoxalase superfamily protein</fullName>
    </submittedName>
</protein>
<proteinExistence type="predicted"/>
<dbReference type="InterPro" id="IPR000335">
    <property type="entry name" value="Bleomycin-R"/>
</dbReference>
<name>A0ABW3FX92_9PSEU</name>
<keyword evidence="1" id="KW-0046">Antibiotic resistance</keyword>
<dbReference type="Pfam" id="PF19581">
    <property type="entry name" value="Glyoxalase_7"/>
    <property type="match status" value="1"/>
</dbReference>
<evidence type="ECO:0000313" key="2">
    <source>
        <dbReference type="EMBL" id="MFD0922568.1"/>
    </source>
</evidence>
<accession>A0ABW3FX92</accession>
<dbReference type="Proteomes" id="UP001597018">
    <property type="component" value="Unassembled WGS sequence"/>
</dbReference>
<keyword evidence="3" id="KW-1185">Reference proteome</keyword>
<evidence type="ECO:0000313" key="3">
    <source>
        <dbReference type="Proteomes" id="UP001597018"/>
    </source>
</evidence>
<evidence type="ECO:0000256" key="1">
    <source>
        <dbReference type="ARBA" id="ARBA00023251"/>
    </source>
</evidence>
<dbReference type="Gene3D" id="3.10.180.10">
    <property type="entry name" value="2,3-Dihydroxybiphenyl 1,2-Dioxygenase, domain 1"/>
    <property type="match status" value="1"/>
</dbReference>
<gene>
    <name evidence="2" type="ORF">ACFQ16_22715</name>
</gene>
<dbReference type="SUPFAM" id="SSF54593">
    <property type="entry name" value="Glyoxalase/Bleomycin resistance protein/Dihydroxybiphenyl dioxygenase"/>
    <property type="match status" value="1"/>
</dbReference>
<sequence length="110" mass="12478">MDEDVIPILRVGEAEAAVKWYELLGFTVQWEHRAEPGSPAFVEIARGDVRLFLSEHDHDAQPGTAIYLRVHDVDAVAAEFGVTARNRRWTREVELRDPDGNRVRVGMPID</sequence>
<dbReference type="EMBL" id="JBHTIW010000022">
    <property type="protein sequence ID" value="MFD0922568.1"/>
    <property type="molecule type" value="Genomic_DNA"/>
</dbReference>